<feature type="domain" description="Protein kinase" evidence="1">
    <location>
        <begin position="107"/>
        <end position="369"/>
    </location>
</feature>
<keyword evidence="3" id="KW-1185">Reference proteome</keyword>
<dbReference type="GO" id="GO:0004672">
    <property type="term" value="F:protein kinase activity"/>
    <property type="evidence" value="ECO:0007669"/>
    <property type="project" value="InterPro"/>
</dbReference>
<evidence type="ECO:0000313" key="3">
    <source>
        <dbReference type="Proteomes" id="UP001063166"/>
    </source>
</evidence>
<reference evidence="2" key="1">
    <citation type="submission" date="2022-07" db="EMBL/GenBank/DDBJ databases">
        <title>The genome of Lyophyllum shimeji provides insight into the initial evolution of ectomycorrhizal fungal genome.</title>
        <authorList>
            <person name="Kobayashi Y."/>
            <person name="Shibata T."/>
            <person name="Hirakawa H."/>
            <person name="Shigenobu S."/>
            <person name="Nishiyama T."/>
            <person name="Yamada A."/>
            <person name="Hasebe M."/>
            <person name="Kawaguchi M."/>
        </authorList>
    </citation>
    <scope>NUCLEOTIDE SEQUENCE</scope>
    <source>
        <strain evidence="2">AT787</strain>
    </source>
</reference>
<accession>A0A9P3PP34</accession>
<dbReference type="Proteomes" id="UP001063166">
    <property type="component" value="Unassembled WGS sequence"/>
</dbReference>
<dbReference type="Gene3D" id="1.10.510.10">
    <property type="entry name" value="Transferase(Phosphotransferase) domain 1"/>
    <property type="match status" value="1"/>
</dbReference>
<dbReference type="InterPro" id="IPR000719">
    <property type="entry name" value="Prot_kinase_dom"/>
</dbReference>
<dbReference type="GO" id="GO:0005524">
    <property type="term" value="F:ATP binding"/>
    <property type="evidence" value="ECO:0007669"/>
    <property type="project" value="InterPro"/>
</dbReference>
<protein>
    <recommendedName>
        <fullName evidence="1">Protein kinase domain-containing protein</fullName>
    </recommendedName>
</protein>
<organism evidence="2 3">
    <name type="scientific">Lyophyllum shimeji</name>
    <name type="common">Hon-shimeji</name>
    <name type="synonym">Tricholoma shimeji</name>
    <dbReference type="NCBI Taxonomy" id="47721"/>
    <lineage>
        <taxon>Eukaryota</taxon>
        <taxon>Fungi</taxon>
        <taxon>Dikarya</taxon>
        <taxon>Basidiomycota</taxon>
        <taxon>Agaricomycotina</taxon>
        <taxon>Agaricomycetes</taxon>
        <taxon>Agaricomycetidae</taxon>
        <taxon>Agaricales</taxon>
        <taxon>Tricholomatineae</taxon>
        <taxon>Lyophyllaceae</taxon>
        <taxon>Lyophyllum</taxon>
    </lineage>
</organism>
<name>A0A9P3PP34_LYOSH</name>
<dbReference type="AlphaFoldDB" id="A0A9P3PP34"/>
<dbReference type="OrthoDB" id="4062651at2759"/>
<proteinExistence type="predicted"/>
<dbReference type="SUPFAM" id="SSF56112">
    <property type="entry name" value="Protein kinase-like (PK-like)"/>
    <property type="match status" value="1"/>
</dbReference>
<dbReference type="EMBL" id="BRPK01000005">
    <property type="protein sequence ID" value="GLB38821.1"/>
    <property type="molecule type" value="Genomic_DNA"/>
</dbReference>
<evidence type="ECO:0000259" key="1">
    <source>
        <dbReference type="PROSITE" id="PS50011"/>
    </source>
</evidence>
<gene>
    <name evidence="2" type="ORF">LshimejAT787_0506860</name>
</gene>
<dbReference type="InterPro" id="IPR011009">
    <property type="entry name" value="Kinase-like_dom_sf"/>
</dbReference>
<sequence length="369" mass="41796">MYTPVKEDHALALELQKAMSDIYDGGRYRAQTIRDIFEDAGITLTRTKIEDTEFETNGDTLVGPHRFNLAEFKNEIACSGAEPYFEAGFYYIESTRDHAAAMPHSVLPCIIILIFGPYMSFAGATWTDRPNLQVLSPALPFHMHHSDTNLRTVAARHLGAYRRALDSLMKYYRNELPLITASPSLHGLSVRVYITEDKLLFAGRLKDGGGNICVKFAHRYSKDAHAFCASIGAAPRLLGFEVIPGGWVMVVMELLGEDYVDYFDFRHRRDFDRERTRALLDEVNHSLTQLHNAGFVHGDIRDINLMVSKGGEAKFRLVDFDWAGRAGEVRYPMNVHAGDDLWRPDGAYDGELITTQHDLEMFGRIIRDM</sequence>
<evidence type="ECO:0000313" key="2">
    <source>
        <dbReference type="EMBL" id="GLB38821.1"/>
    </source>
</evidence>
<dbReference type="PROSITE" id="PS50011">
    <property type="entry name" value="PROTEIN_KINASE_DOM"/>
    <property type="match status" value="1"/>
</dbReference>
<dbReference type="Pfam" id="PF00069">
    <property type="entry name" value="Pkinase"/>
    <property type="match status" value="1"/>
</dbReference>
<comment type="caution">
    <text evidence="2">The sequence shown here is derived from an EMBL/GenBank/DDBJ whole genome shotgun (WGS) entry which is preliminary data.</text>
</comment>